<evidence type="ECO:0000256" key="3">
    <source>
        <dbReference type="ARBA" id="ARBA00022679"/>
    </source>
</evidence>
<keyword evidence="4 7" id="KW-0812">Transmembrane</keyword>
<dbReference type="GO" id="GO:0005886">
    <property type="term" value="C:plasma membrane"/>
    <property type="evidence" value="ECO:0007669"/>
    <property type="project" value="InterPro"/>
</dbReference>
<keyword evidence="9" id="KW-1185">Reference proteome</keyword>
<evidence type="ECO:0000313" key="9">
    <source>
        <dbReference type="Proteomes" id="UP000199072"/>
    </source>
</evidence>
<proteinExistence type="inferred from homology"/>
<reference evidence="8 9" key="1">
    <citation type="submission" date="2016-10" db="EMBL/GenBank/DDBJ databases">
        <authorList>
            <person name="de Groot N.N."/>
        </authorList>
    </citation>
    <scope>NUCLEOTIDE SEQUENCE [LARGE SCALE GENOMIC DNA]</scope>
    <source>
        <strain evidence="8 9">47C3B</strain>
    </source>
</reference>
<keyword evidence="8" id="KW-0449">Lipoprotein</keyword>
<comment type="similarity">
    <text evidence="1">Belongs to the Lgt family.</text>
</comment>
<evidence type="ECO:0000256" key="2">
    <source>
        <dbReference type="ARBA" id="ARBA00022475"/>
    </source>
</evidence>
<dbReference type="Proteomes" id="UP000199072">
    <property type="component" value="Unassembled WGS sequence"/>
</dbReference>
<evidence type="ECO:0000256" key="4">
    <source>
        <dbReference type="ARBA" id="ARBA00022692"/>
    </source>
</evidence>
<feature type="transmembrane region" description="Helical" evidence="7">
    <location>
        <begin position="67"/>
        <end position="89"/>
    </location>
</feature>
<dbReference type="PANTHER" id="PTHR30589:SF0">
    <property type="entry name" value="PHOSPHATIDYLGLYCEROL--PROLIPOPROTEIN DIACYLGLYCERYL TRANSFERASE"/>
    <property type="match status" value="1"/>
</dbReference>
<accession>A0A1G7KNJ7</accession>
<feature type="transmembrane region" description="Helical" evidence="7">
    <location>
        <begin position="145"/>
        <end position="163"/>
    </location>
</feature>
<dbReference type="PANTHER" id="PTHR30589">
    <property type="entry name" value="PROLIPOPROTEIN DIACYLGLYCERYL TRANSFERASE"/>
    <property type="match status" value="1"/>
</dbReference>
<evidence type="ECO:0000256" key="7">
    <source>
        <dbReference type="SAM" id="Phobius"/>
    </source>
</evidence>
<name>A0A1G7KNJ7_9SPHI</name>
<dbReference type="GO" id="GO:0042158">
    <property type="term" value="P:lipoprotein biosynthetic process"/>
    <property type="evidence" value="ECO:0007669"/>
    <property type="project" value="InterPro"/>
</dbReference>
<keyword evidence="5 7" id="KW-1133">Transmembrane helix</keyword>
<evidence type="ECO:0000256" key="6">
    <source>
        <dbReference type="ARBA" id="ARBA00023136"/>
    </source>
</evidence>
<feature type="transmembrane region" description="Helical" evidence="7">
    <location>
        <begin position="298"/>
        <end position="314"/>
    </location>
</feature>
<sequence length="391" mass="44021">MFPTIGHLIYYLFGVRFTFPVQTLGLLVAFSFLFTYMAFSAEFKRYEANGKIKAYTRKIMTGEPASLMELTLNFLLGFLFGFKVFGAMFNYTLFLDNPQRYLLSLKGSGVMGVLIGVVFASWVYFDKKENVLKKPKLVKQTVHPYQLMGLICFACGFFGFIGAKLFDTVEHLNNFIYHPLATLFNVTGFSYYGGLVFGAFTFLYIGHKRGMKLVHLADIGSPGMMLAYGIGRIGCQLSGDGDWGIVNNHPKPALLSWLPDWAWSFRYPHNALNTGLPIPGCEGNYCSQLVQGVYPTPLYELIICLLFFALMWTFRKKIVTPGLMFFIFLILNGGERLLIEQIRINPKFYLFGIGFTQAGFIGFLMLIGGLTGLAFLAVKLKNKLHKPLTIA</sequence>
<dbReference type="Pfam" id="PF01790">
    <property type="entry name" value="LGT"/>
    <property type="match status" value="1"/>
</dbReference>
<dbReference type="AlphaFoldDB" id="A0A1G7KNJ7"/>
<evidence type="ECO:0000313" key="8">
    <source>
        <dbReference type="EMBL" id="SDF38349.1"/>
    </source>
</evidence>
<dbReference type="STRING" id="1391627.SAMN05216464_11710"/>
<dbReference type="OrthoDB" id="871140at2"/>
<protein>
    <submittedName>
        <fullName evidence="8">Phosphatidylglycerol:prolipoprotein diacylglycerol transferase</fullName>
    </submittedName>
</protein>
<feature type="transmembrane region" description="Helical" evidence="7">
    <location>
        <begin position="20"/>
        <end position="39"/>
    </location>
</feature>
<keyword evidence="6 7" id="KW-0472">Membrane</keyword>
<organism evidence="8 9">
    <name type="scientific">Mucilaginibacter pineti</name>
    <dbReference type="NCBI Taxonomy" id="1391627"/>
    <lineage>
        <taxon>Bacteria</taxon>
        <taxon>Pseudomonadati</taxon>
        <taxon>Bacteroidota</taxon>
        <taxon>Sphingobacteriia</taxon>
        <taxon>Sphingobacteriales</taxon>
        <taxon>Sphingobacteriaceae</taxon>
        <taxon>Mucilaginibacter</taxon>
    </lineage>
</organism>
<dbReference type="EMBL" id="FNAI01000017">
    <property type="protein sequence ID" value="SDF38349.1"/>
    <property type="molecule type" value="Genomic_DNA"/>
</dbReference>
<dbReference type="RefSeq" id="WP_091154938.1">
    <property type="nucleotide sequence ID" value="NZ_FNAI01000017.1"/>
</dbReference>
<feature type="transmembrane region" description="Helical" evidence="7">
    <location>
        <begin position="101"/>
        <end position="125"/>
    </location>
</feature>
<keyword evidence="3 8" id="KW-0808">Transferase</keyword>
<dbReference type="GO" id="GO:0008961">
    <property type="term" value="F:phosphatidylglycerol-prolipoprotein diacylglyceryl transferase activity"/>
    <property type="evidence" value="ECO:0007669"/>
    <property type="project" value="InterPro"/>
</dbReference>
<evidence type="ECO:0000256" key="5">
    <source>
        <dbReference type="ARBA" id="ARBA00022989"/>
    </source>
</evidence>
<feature type="transmembrane region" description="Helical" evidence="7">
    <location>
        <begin position="348"/>
        <end position="378"/>
    </location>
</feature>
<feature type="transmembrane region" description="Helical" evidence="7">
    <location>
        <begin position="320"/>
        <end position="339"/>
    </location>
</feature>
<dbReference type="InterPro" id="IPR001640">
    <property type="entry name" value="Lgt"/>
</dbReference>
<evidence type="ECO:0000256" key="1">
    <source>
        <dbReference type="ARBA" id="ARBA00007150"/>
    </source>
</evidence>
<gene>
    <name evidence="8" type="ORF">SAMN05216464_11710</name>
</gene>
<feature type="transmembrane region" description="Helical" evidence="7">
    <location>
        <begin position="183"/>
        <end position="205"/>
    </location>
</feature>
<keyword evidence="2" id="KW-1003">Cell membrane</keyword>